<accession>A0A392U9G5</accession>
<comment type="caution">
    <text evidence="2">The sequence shown here is derived from an EMBL/GenBank/DDBJ whole genome shotgun (WGS) entry which is preliminary data.</text>
</comment>
<keyword evidence="3" id="KW-1185">Reference proteome</keyword>
<proteinExistence type="predicted"/>
<feature type="non-terminal residue" evidence="2">
    <location>
        <position position="1"/>
    </location>
</feature>
<reference evidence="2 3" key="1">
    <citation type="journal article" date="2018" name="Front. Plant Sci.">
        <title>Red Clover (Trifolium pratense) and Zigzag Clover (T. medium) - A Picture of Genomic Similarities and Differences.</title>
        <authorList>
            <person name="Dluhosova J."/>
            <person name="Istvanek J."/>
            <person name="Nedelnik J."/>
            <person name="Repkova J."/>
        </authorList>
    </citation>
    <scope>NUCLEOTIDE SEQUENCE [LARGE SCALE GENOMIC DNA]</scope>
    <source>
        <strain evidence="3">cv. 10/8</strain>
        <tissue evidence="2">Leaf</tissue>
    </source>
</reference>
<dbReference type="AlphaFoldDB" id="A0A392U9G5"/>
<evidence type="ECO:0000256" key="1">
    <source>
        <dbReference type="SAM" id="MobiDB-lite"/>
    </source>
</evidence>
<feature type="region of interest" description="Disordered" evidence="1">
    <location>
        <begin position="39"/>
        <end position="75"/>
    </location>
</feature>
<feature type="compositionally biased region" description="Acidic residues" evidence="1">
    <location>
        <begin position="66"/>
        <end position="75"/>
    </location>
</feature>
<evidence type="ECO:0000313" key="3">
    <source>
        <dbReference type="Proteomes" id="UP000265520"/>
    </source>
</evidence>
<name>A0A392U9G5_9FABA</name>
<protein>
    <submittedName>
        <fullName evidence="2">Uncharacterized protein</fullName>
    </submittedName>
</protein>
<feature type="compositionally biased region" description="Basic and acidic residues" evidence="1">
    <location>
        <begin position="44"/>
        <end position="63"/>
    </location>
</feature>
<sequence>ILIRTSYQKAVDEFVDVAIDGEIFHLRFLEDSVGPLRIVIPQKQNRDGRDHEETEGEDGRDSSGESMEDEGDEDE</sequence>
<evidence type="ECO:0000313" key="2">
    <source>
        <dbReference type="EMBL" id="MCI69678.1"/>
    </source>
</evidence>
<organism evidence="2 3">
    <name type="scientific">Trifolium medium</name>
    <dbReference type="NCBI Taxonomy" id="97028"/>
    <lineage>
        <taxon>Eukaryota</taxon>
        <taxon>Viridiplantae</taxon>
        <taxon>Streptophyta</taxon>
        <taxon>Embryophyta</taxon>
        <taxon>Tracheophyta</taxon>
        <taxon>Spermatophyta</taxon>
        <taxon>Magnoliopsida</taxon>
        <taxon>eudicotyledons</taxon>
        <taxon>Gunneridae</taxon>
        <taxon>Pentapetalae</taxon>
        <taxon>rosids</taxon>
        <taxon>fabids</taxon>
        <taxon>Fabales</taxon>
        <taxon>Fabaceae</taxon>
        <taxon>Papilionoideae</taxon>
        <taxon>50 kb inversion clade</taxon>
        <taxon>NPAAA clade</taxon>
        <taxon>Hologalegina</taxon>
        <taxon>IRL clade</taxon>
        <taxon>Trifolieae</taxon>
        <taxon>Trifolium</taxon>
    </lineage>
</organism>
<dbReference type="EMBL" id="LXQA010761034">
    <property type="protein sequence ID" value="MCI69678.1"/>
    <property type="molecule type" value="Genomic_DNA"/>
</dbReference>
<dbReference type="Proteomes" id="UP000265520">
    <property type="component" value="Unassembled WGS sequence"/>
</dbReference>
<feature type="non-terminal residue" evidence="2">
    <location>
        <position position="75"/>
    </location>
</feature>